<gene>
    <name evidence="5" type="ORF">BHF71_03425</name>
</gene>
<dbReference type="GO" id="GO:0020037">
    <property type="term" value="F:heme binding"/>
    <property type="evidence" value="ECO:0007669"/>
    <property type="project" value="InterPro"/>
</dbReference>
<organism evidence="5 6">
    <name type="scientific">Vulcanibacillus modesticaldus</name>
    <dbReference type="NCBI Taxonomy" id="337097"/>
    <lineage>
        <taxon>Bacteria</taxon>
        <taxon>Bacillati</taxon>
        <taxon>Bacillota</taxon>
        <taxon>Bacilli</taxon>
        <taxon>Bacillales</taxon>
        <taxon>Bacillaceae</taxon>
        <taxon>Vulcanibacillus</taxon>
    </lineage>
</organism>
<dbReference type="PROSITE" id="PS50111">
    <property type="entry name" value="CHEMOTAXIS_TRANSDUC_2"/>
    <property type="match status" value="1"/>
</dbReference>
<dbReference type="GO" id="GO:0019825">
    <property type="term" value="F:oxygen binding"/>
    <property type="evidence" value="ECO:0007669"/>
    <property type="project" value="InterPro"/>
</dbReference>
<dbReference type="InterPro" id="IPR004090">
    <property type="entry name" value="Chemotax_Me-accpt_rcpt"/>
</dbReference>
<dbReference type="CDD" id="cd11386">
    <property type="entry name" value="MCP_signal"/>
    <property type="match status" value="1"/>
</dbReference>
<dbReference type="SUPFAM" id="SSF46458">
    <property type="entry name" value="Globin-like"/>
    <property type="match status" value="1"/>
</dbReference>
<reference evidence="5 6" key="1">
    <citation type="submission" date="2016-09" db="EMBL/GenBank/DDBJ databases">
        <title>Draft genome sequence for the type strain of Vulcanibacillus modesticaldus BR, a strictly anaerobic, moderately thermophilic, and nitrate-reducing bacterium from deep sea-hydrothermal vents of the Mid-Atlantic Ridge.</title>
        <authorList>
            <person name="Abin C.A."/>
            <person name="Hollibaugh J.T."/>
        </authorList>
    </citation>
    <scope>NUCLEOTIDE SEQUENCE [LARGE SCALE GENOMIC DNA]</scope>
    <source>
        <strain evidence="5 6">BR</strain>
    </source>
</reference>
<dbReference type="OrthoDB" id="266313at2"/>
<evidence type="ECO:0000256" key="2">
    <source>
        <dbReference type="ARBA" id="ARBA00029447"/>
    </source>
</evidence>
<dbReference type="RefSeq" id="WP_069657383.1">
    <property type="nucleotide sequence ID" value="NZ_MIJF01000056.1"/>
</dbReference>
<dbReference type="AlphaFoldDB" id="A0A1D2YSW1"/>
<dbReference type="Proteomes" id="UP000243739">
    <property type="component" value="Unassembled WGS sequence"/>
</dbReference>
<name>A0A1D2YSW1_9BACI</name>
<dbReference type="GO" id="GO:0016020">
    <property type="term" value="C:membrane"/>
    <property type="evidence" value="ECO:0007669"/>
    <property type="project" value="InterPro"/>
</dbReference>
<dbReference type="InterPro" id="IPR044398">
    <property type="entry name" value="Globin-sensor_dom"/>
</dbReference>
<protein>
    <recommendedName>
        <fullName evidence="4">Methyl-accepting transducer domain-containing protein</fullName>
    </recommendedName>
</protein>
<comment type="similarity">
    <text evidence="2">Belongs to the methyl-accepting chemotaxis (MCP) protein family.</text>
</comment>
<dbReference type="SMART" id="SM00283">
    <property type="entry name" value="MA"/>
    <property type="match status" value="1"/>
</dbReference>
<dbReference type="GO" id="GO:0004888">
    <property type="term" value="F:transmembrane signaling receptor activity"/>
    <property type="evidence" value="ECO:0007669"/>
    <property type="project" value="InterPro"/>
</dbReference>
<evidence type="ECO:0000256" key="3">
    <source>
        <dbReference type="PROSITE-ProRule" id="PRU00284"/>
    </source>
</evidence>
<dbReference type="PANTHER" id="PTHR32089:SF112">
    <property type="entry name" value="LYSOZYME-LIKE PROTEIN-RELATED"/>
    <property type="match status" value="1"/>
</dbReference>
<evidence type="ECO:0000256" key="1">
    <source>
        <dbReference type="ARBA" id="ARBA00023224"/>
    </source>
</evidence>
<dbReference type="GO" id="GO:0007165">
    <property type="term" value="P:signal transduction"/>
    <property type="evidence" value="ECO:0007669"/>
    <property type="project" value="UniProtKB-KW"/>
</dbReference>
<dbReference type="Pfam" id="PF11563">
    <property type="entry name" value="Protoglobin"/>
    <property type="match status" value="1"/>
</dbReference>
<evidence type="ECO:0000313" key="6">
    <source>
        <dbReference type="Proteomes" id="UP000243739"/>
    </source>
</evidence>
<feature type="domain" description="Methyl-accepting transducer" evidence="4">
    <location>
        <begin position="197"/>
        <end position="415"/>
    </location>
</feature>
<dbReference type="InterPro" id="IPR039379">
    <property type="entry name" value="Protoglobin_sensor_dom"/>
</dbReference>
<accession>A0A1D2YSW1</accession>
<dbReference type="EMBL" id="MIJF01000056">
    <property type="protein sequence ID" value="OEF98083.1"/>
    <property type="molecule type" value="Genomic_DNA"/>
</dbReference>
<dbReference type="SUPFAM" id="SSF58104">
    <property type="entry name" value="Methyl-accepting chemotaxis protein (MCP) signaling domain"/>
    <property type="match status" value="1"/>
</dbReference>
<dbReference type="InterPro" id="IPR012292">
    <property type="entry name" value="Globin/Proto"/>
</dbReference>
<evidence type="ECO:0000259" key="4">
    <source>
        <dbReference type="PROSITE" id="PS50111"/>
    </source>
</evidence>
<evidence type="ECO:0000313" key="5">
    <source>
        <dbReference type="EMBL" id="OEF98083.1"/>
    </source>
</evidence>
<comment type="caution">
    <text evidence="5">The sequence shown here is derived from an EMBL/GenBank/DDBJ whole genome shotgun (WGS) entry which is preliminary data.</text>
</comment>
<keyword evidence="6" id="KW-1185">Reference proteome</keyword>
<dbReference type="InterPro" id="IPR009050">
    <property type="entry name" value="Globin-like_sf"/>
</dbReference>
<dbReference type="PANTHER" id="PTHR32089">
    <property type="entry name" value="METHYL-ACCEPTING CHEMOTAXIS PROTEIN MCPB"/>
    <property type="match status" value="1"/>
</dbReference>
<dbReference type="InterPro" id="IPR004089">
    <property type="entry name" value="MCPsignal_dom"/>
</dbReference>
<dbReference type="Gene3D" id="1.10.490.10">
    <property type="entry name" value="Globins"/>
    <property type="match status" value="1"/>
</dbReference>
<dbReference type="GO" id="GO:0006935">
    <property type="term" value="P:chemotaxis"/>
    <property type="evidence" value="ECO:0007669"/>
    <property type="project" value="InterPro"/>
</dbReference>
<dbReference type="CDD" id="cd01068">
    <property type="entry name" value="globin_sensor"/>
    <property type="match status" value="1"/>
</dbReference>
<sequence>MIRKQINVEKYVHKERNLDYKAPTQLEGRLKFYRVNKKDVELIEEVSKDISKYEQQIIDHYKSILYQFPGLQEFMEERGLAEQFEKYIKSFKESVFTEEYFINRKQRGEYFRSLNLTHDWCTGTEIRIFEYIIPSLINKYRNQPEKLALMVNAIQKVFFIDTQLALDGYLSKAEFDFIQSLGDMMESIANNNQIGLLLEAVDETVNYINRIHTNINELESTVHNVANIVANVAEQANDMEQEAVSSRETIEKVIKQFVEVVEKFINTNEHIEVLFNRMGDVQNITNLIESIASQTNLLALNASIEAARAGEAGKGFAVVADEVRKLAEQTAESVSEISKIIEKIEDEVAIIRSESTESTKNINNNVTQADRAIAKISGLLDKIQEINKETTNIAAITEEQAATTSDIMHQINESLNKTVYIKEETTKLGKSVVEISKEMELVREKNTDSIAIKTSKLLFNSLKTDISLIKWWAYNDVYNFTEINSNQIDLEQNQIFLKLDELTKITSVDTQIVKTKIKEVNSLRKKIVVQARDRDILEEINALVDQLLILLREIEKSAEVD</sequence>
<dbReference type="Gene3D" id="1.10.287.950">
    <property type="entry name" value="Methyl-accepting chemotaxis protein"/>
    <property type="match status" value="1"/>
</dbReference>
<dbReference type="STRING" id="337097.BHF71_03425"/>
<keyword evidence="1 3" id="KW-0807">Transducer</keyword>
<proteinExistence type="inferred from homology"/>
<dbReference type="Pfam" id="PF00015">
    <property type="entry name" value="MCPsignal"/>
    <property type="match status" value="1"/>
</dbReference>
<dbReference type="PRINTS" id="PR00260">
    <property type="entry name" value="CHEMTRNSDUCR"/>
</dbReference>